<dbReference type="InterPro" id="IPR036928">
    <property type="entry name" value="AS_sf"/>
</dbReference>
<sequence>MHESLVAFLNQQTSSHFRHAATGQQTTNLLSIALRRPSPGVINMFLLGSRSSSSNDFRGFCTTTRDPRQKLRSVHSRFQMDPVVHIFVFLLRTLLYPLIWLFPSLDYPIIQFGFGFVNLFRTRERVPDVEDPLLLISATEAARRIRNKELKSIDIVNSYIYRIKEVNPLINALVSDCFLEAIEEAENVDAYMEFLDDEEIRKLEIEKPLLGIPFTVKDSMDVKGREITVGIVLREGRISKDDAEVIKRTRDAGGILLGMTNVPESLMTIETLNAIFGVTCNPYDTRRSPGGSSGGEGALVSACGSLIGIGSDIGGSIRIPSFHNGIFGLKATQFFVPTKGQLPEGFNNEGFRKNLFSVGPIARYIEDIPLCLKAFNPEGAQALNLDKRIDLQKIKIFYLEEFPKESGVEHLSRVMREKLREVVEFFEKEHKLSAYGITFTELAEVSDMYITSVSSGRPITEFILKEKGDLDGSKLHKEIVKSVFGMSDHILNILMLLYKRSAVRRSNEAKQLVCDKRDRLRQKIIDLLKRENGVILMPSWASPPRFNGYAVWARINVSYTALWNTLSLPVLQCPTGLTADGLPTGIQIVGPPGSENTLLEVGKQVERFYGGWQAPWKK</sequence>
<feature type="domain" description="Amidase" evidence="2">
    <location>
        <begin position="154"/>
        <end position="599"/>
    </location>
</feature>
<protein>
    <recommendedName>
        <fullName evidence="2">Amidase domain-containing protein</fullName>
    </recommendedName>
</protein>
<dbReference type="PANTHER" id="PTHR43372:SF4">
    <property type="entry name" value="FATTY-ACID AMIDE HYDROLASE 2"/>
    <property type="match status" value="1"/>
</dbReference>
<organism evidence="3">
    <name type="scientific">Steinernema carpocapsae</name>
    <name type="common">Entomopathogenic nematode</name>
    <dbReference type="NCBI Taxonomy" id="34508"/>
    <lineage>
        <taxon>Eukaryota</taxon>
        <taxon>Metazoa</taxon>
        <taxon>Ecdysozoa</taxon>
        <taxon>Nematoda</taxon>
        <taxon>Chromadorea</taxon>
        <taxon>Rhabditida</taxon>
        <taxon>Tylenchina</taxon>
        <taxon>Panagrolaimomorpha</taxon>
        <taxon>Strongyloidoidea</taxon>
        <taxon>Steinernematidae</taxon>
        <taxon>Steinernema</taxon>
    </lineage>
</organism>
<dbReference type="GO" id="GO:0012505">
    <property type="term" value="C:endomembrane system"/>
    <property type="evidence" value="ECO:0007669"/>
    <property type="project" value="TreeGrafter"/>
</dbReference>
<dbReference type="AlphaFoldDB" id="A0A4U5P736"/>
<dbReference type="EMBL" id="AZBU02000002">
    <property type="protein sequence ID" value="TKR92147.1"/>
    <property type="molecule type" value="Genomic_DNA"/>
</dbReference>
<reference evidence="3" key="3">
    <citation type="journal article" date="2019" name="G3 (Bethesda)">
        <title>Hybrid Assembly of the Genome of the Entomopathogenic Nematode Steinernema carpocapsae Identifies the X-Chromosome.</title>
        <authorList>
            <person name="Serra L."/>
            <person name="Macchietto M."/>
            <person name="Macias-Munoz A."/>
            <person name="McGill C.J."/>
            <person name="Rodriguez I.M."/>
            <person name="Rodriguez B."/>
            <person name="Murad R."/>
            <person name="Mortazavi A."/>
        </authorList>
    </citation>
    <scope>NUCLEOTIDE SEQUENCE</scope>
    <source>
        <strain evidence="3">ALL</strain>
    </source>
</reference>
<dbReference type="PANTHER" id="PTHR43372">
    <property type="entry name" value="FATTY-ACID AMIDE HYDROLASE"/>
    <property type="match status" value="1"/>
</dbReference>
<proteinExistence type="inferred from homology"/>
<dbReference type="Gene3D" id="3.90.1300.10">
    <property type="entry name" value="Amidase signature (AS) domain"/>
    <property type="match status" value="1"/>
</dbReference>
<dbReference type="STRING" id="34508.A0A4U5P736"/>
<evidence type="ECO:0000259" key="2">
    <source>
        <dbReference type="Pfam" id="PF01425"/>
    </source>
</evidence>
<dbReference type="PROSITE" id="PS00571">
    <property type="entry name" value="AMIDASES"/>
    <property type="match status" value="1"/>
</dbReference>
<dbReference type="InterPro" id="IPR020556">
    <property type="entry name" value="Amidase_CS"/>
</dbReference>
<dbReference type="OrthoDB" id="5852048at2759"/>
<name>A0A4U5P736_STECR</name>
<reference evidence="3" key="1">
    <citation type="submission" date="2013-11" db="EMBL/GenBank/DDBJ databases">
        <authorList>
            <person name="Sternberg P."/>
            <person name="Dillman A."/>
            <person name="Macchietto M."/>
        </authorList>
    </citation>
    <scope>NUCLEOTIDE SEQUENCE</scope>
    <source>
        <strain evidence="3">ALL</strain>
    </source>
</reference>
<gene>
    <name evidence="3" type="ORF">L596_006858</name>
</gene>
<dbReference type="SUPFAM" id="SSF75304">
    <property type="entry name" value="Amidase signature (AS) enzymes"/>
    <property type="match status" value="1"/>
</dbReference>
<evidence type="ECO:0000313" key="3">
    <source>
        <dbReference type="EMBL" id="TKR92147.1"/>
    </source>
</evidence>
<dbReference type="InterPro" id="IPR052739">
    <property type="entry name" value="FAAH2"/>
</dbReference>
<evidence type="ECO:0000256" key="1">
    <source>
        <dbReference type="ARBA" id="ARBA00009199"/>
    </source>
</evidence>
<dbReference type="InterPro" id="IPR023631">
    <property type="entry name" value="Amidase_dom"/>
</dbReference>
<accession>A0A4U5P736</accession>
<dbReference type="Pfam" id="PF01425">
    <property type="entry name" value="Amidase"/>
    <property type="match status" value="1"/>
</dbReference>
<comment type="caution">
    <text evidence="3">The sequence shown here is derived from an EMBL/GenBank/DDBJ whole genome shotgun (WGS) entry which is preliminary data.</text>
</comment>
<reference evidence="3" key="2">
    <citation type="journal article" date="2015" name="Genome Biol.">
        <title>Comparative genomics of Steinernema reveals deeply conserved gene regulatory networks.</title>
        <authorList>
            <person name="Dillman A.R."/>
            <person name="Macchietto M."/>
            <person name="Porter C.F."/>
            <person name="Rogers A."/>
            <person name="Williams B."/>
            <person name="Antoshechkin I."/>
            <person name="Lee M.M."/>
            <person name="Goodwin Z."/>
            <person name="Lu X."/>
            <person name="Lewis E.E."/>
            <person name="Goodrich-Blair H."/>
            <person name="Stock S.P."/>
            <person name="Adams B.J."/>
            <person name="Sternberg P.W."/>
            <person name="Mortazavi A."/>
        </authorList>
    </citation>
    <scope>NUCLEOTIDE SEQUENCE [LARGE SCALE GENOMIC DNA]</scope>
    <source>
        <strain evidence="3">ALL</strain>
    </source>
</reference>
<comment type="similarity">
    <text evidence="1">Belongs to the amidase family.</text>
</comment>